<keyword evidence="3" id="KW-1003">Cell membrane</keyword>
<keyword evidence="2 7" id="KW-0813">Transport</keyword>
<evidence type="ECO:0000256" key="5">
    <source>
        <dbReference type="ARBA" id="ARBA00022989"/>
    </source>
</evidence>
<keyword evidence="4 7" id="KW-0812">Transmembrane</keyword>
<evidence type="ECO:0000256" key="1">
    <source>
        <dbReference type="ARBA" id="ARBA00004651"/>
    </source>
</evidence>
<gene>
    <name evidence="9" type="ORF">DLM86_04015</name>
</gene>
<reference evidence="9 10" key="1">
    <citation type="submission" date="2018-05" db="EMBL/GenBank/DDBJ databases">
        <title>Paenibacillus flagellatus sp. nov., isolated from selenium mineral soil.</title>
        <authorList>
            <person name="Dai X."/>
        </authorList>
    </citation>
    <scope>NUCLEOTIDE SEQUENCE [LARGE SCALE GENOMIC DNA]</scope>
    <source>
        <strain evidence="9 10">DXL2</strain>
    </source>
</reference>
<evidence type="ECO:0000313" key="10">
    <source>
        <dbReference type="Proteomes" id="UP000247476"/>
    </source>
</evidence>
<dbReference type="EMBL" id="QJVJ01000002">
    <property type="protein sequence ID" value="PYI56163.1"/>
    <property type="molecule type" value="Genomic_DNA"/>
</dbReference>
<dbReference type="GO" id="GO:0055085">
    <property type="term" value="P:transmembrane transport"/>
    <property type="evidence" value="ECO:0007669"/>
    <property type="project" value="InterPro"/>
</dbReference>
<dbReference type="InterPro" id="IPR000515">
    <property type="entry name" value="MetI-like"/>
</dbReference>
<dbReference type="CDD" id="cd06261">
    <property type="entry name" value="TM_PBP2"/>
    <property type="match status" value="1"/>
</dbReference>
<dbReference type="PROSITE" id="PS50928">
    <property type="entry name" value="ABC_TM1"/>
    <property type="match status" value="1"/>
</dbReference>
<dbReference type="SUPFAM" id="SSF161098">
    <property type="entry name" value="MetI-like"/>
    <property type="match status" value="1"/>
</dbReference>
<comment type="subcellular location">
    <subcellularLocation>
        <location evidence="1 7">Cell membrane</location>
        <topology evidence="1 7">Multi-pass membrane protein</topology>
    </subcellularLocation>
</comment>
<evidence type="ECO:0000259" key="8">
    <source>
        <dbReference type="PROSITE" id="PS50928"/>
    </source>
</evidence>
<keyword evidence="6 7" id="KW-0472">Membrane</keyword>
<dbReference type="AlphaFoldDB" id="A0A2V5KDU2"/>
<feature type="transmembrane region" description="Helical" evidence="7">
    <location>
        <begin position="204"/>
        <end position="222"/>
    </location>
</feature>
<evidence type="ECO:0000256" key="4">
    <source>
        <dbReference type="ARBA" id="ARBA00022692"/>
    </source>
</evidence>
<proteinExistence type="inferred from homology"/>
<evidence type="ECO:0000256" key="7">
    <source>
        <dbReference type="RuleBase" id="RU363032"/>
    </source>
</evidence>
<feature type="domain" description="ABC transmembrane type-1" evidence="8">
    <location>
        <begin position="69"/>
        <end position="283"/>
    </location>
</feature>
<keyword evidence="10" id="KW-1185">Reference proteome</keyword>
<dbReference type="PANTHER" id="PTHR43227">
    <property type="entry name" value="BLL4140 PROTEIN"/>
    <property type="match status" value="1"/>
</dbReference>
<dbReference type="OrthoDB" id="9785836at2"/>
<feature type="transmembrane region" description="Helical" evidence="7">
    <location>
        <begin position="12"/>
        <end position="36"/>
    </location>
</feature>
<name>A0A2V5KDU2_9BACL</name>
<feature type="transmembrane region" description="Helical" evidence="7">
    <location>
        <begin position="147"/>
        <end position="166"/>
    </location>
</feature>
<comment type="caution">
    <text evidence="9">The sequence shown here is derived from an EMBL/GenBank/DDBJ whole genome shotgun (WGS) entry which is preliminary data.</text>
</comment>
<dbReference type="RefSeq" id="WP_110838693.1">
    <property type="nucleotide sequence ID" value="NZ_QJVJ01000002.1"/>
</dbReference>
<dbReference type="Pfam" id="PF00528">
    <property type="entry name" value="BPD_transp_1"/>
    <property type="match status" value="1"/>
</dbReference>
<evidence type="ECO:0000256" key="6">
    <source>
        <dbReference type="ARBA" id="ARBA00023136"/>
    </source>
</evidence>
<dbReference type="GO" id="GO:0005886">
    <property type="term" value="C:plasma membrane"/>
    <property type="evidence" value="ECO:0007669"/>
    <property type="project" value="UniProtKB-SubCell"/>
</dbReference>
<keyword evidence="5 7" id="KW-1133">Transmembrane helix</keyword>
<evidence type="ECO:0000256" key="2">
    <source>
        <dbReference type="ARBA" id="ARBA00022448"/>
    </source>
</evidence>
<feature type="transmembrane region" description="Helical" evidence="7">
    <location>
        <begin position="68"/>
        <end position="94"/>
    </location>
</feature>
<dbReference type="InterPro" id="IPR035906">
    <property type="entry name" value="MetI-like_sf"/>
</dbReference>
<dbReference type="PANTHER" id="PTHR43227:SF11">
    <property type="entry name" value="BLL4140 PROTEIN"/>
    <property type="match status" value="1"/>
</dbReference>
<organism evidence="9 10">
    <name type="scientific">Paenibacillus flagellatus</name>
    <dbReference type="NCBI Taxonomy" id="2211139"/>
    <lineage>
        <taxon>Bacteria</taxon>
        <taxon>Bacillati</taxon>
        <taxon>Bacillota</taxon>
        <taxon>Bacilli</taxon>
        <taxon>Bacillales</taxon>
        <taxon>Paenibacillaceae</taxon>
        <taxon>Paenibacillus</taxon>
    </lineage>
</organism>
<evidence type="ECO:0000313" key="9">
    <source>
        <dbReference type="EMBL" id="PYI56163.1"/>
    </source>
</evidence>
<comment type="similarity">
    <text evidence="7">Belongs to the binding-protein-dependent transport system permease family.</text>
</comment>
<feature type="transmembrane region" description="Helical" evidence="7">
    <location>
        <begin position="262"/>
        <end position="284"/>
    </location>
</feature>
<sequence length="296" mass="33409">MEPKRIQIHYHLMLLPGMIVLAIFQFYPMLGAVIAFKKFLPAKGIWGSPWVGLDNVKFMFQISDSREIFFNTIYIASMKIVAHLIVPLLFALLLNEIRVRYFKRWVQTIVYLPHFMSWVVLSVIVVNMLSLRGIVNQALGAFGVEPILFLGSNSWFPFVLVGSDVWKEFGFKAIVYLAALTAINPSLYEAAEIDGASRWQKMRYITLPGIATTVVLLLTLSLDNVLNAGFEQVLNLYNPLVYASGDVIDTYVYRVGLIQSQYGIASAVGLMKSVVGFVLIVLSYQLAARFANYRIF</sequence>
<dbReference type="Proteomes" id="UP000247476">
    <property type="component" value="Unassembled WGS sequence"/>
</dbReference>
<dbReference type="Gene3D" id="1.10.3720.10">
    <property type="entry name" value="MetI-like"/>
    <property type="match status" value="1"/>
</dbReference>
<feature type="transmembrane region" description="Helical" evidence="7">
    <location>
        <begin position="115"/>
        <end position="135"/>
    </location>
</feature>
<evidence type="ECO:0000256" key="3">
    <source>
        <dbReference type="ARBA" id="ARBA00022475"/>
    </source>
</evidence>
<protein>
    <submittedName>
        <fullName evidence="9">Protein lplB</fullName>
    </submittedName>
</protein>
<dbReference type="InterPro" id="IPR050809">
    <property type="entry name" value="UgpAE/MalFG_permease"/>
</dbReference>
<accession>A0A2V5KDU2</accession>